<evidence type="ECO:0008006" key="4">
    <source>
        <dbReference type="Google" id="ProtNLM"/>
    </source>
</evidence>
<keyword evidence="1" id="KW-0732">Signal</keyword>
<dbReference type="EMBL" id="KZ613913">
    <property type="protein sequence ID" value="PMD50713.1"/>
    <property type="molecule type" value="Genomic_DNA"/>
</dbReference>
<keyword evidence="3" id="KW-1185">Reference proteome</keyword>
<dbReference type="OrthoDB" id="10416967at2759"/>
<reference evidence="2 3" key="1">
    <citation type="submission" date="2016-04" db="EMBL/GenBank/DDBJ databases">
        <title>A degradative enzymes factory behind the ericoid mycorrhizal symbiosis.</title>
        <authorList>
            <consortium name="DOE Joint Genome Institute"/>
            <person name="Martino E."/>
            <person name="Morin E."/>
            <person name="Grelet G."/>
            <person name="Kuo A."/>
            <person name="Kohler A."/>
            <person name="Daghino S."/>
            <person name="Barry K."/>
            <person name="Choi C."/>
            <person name="Cichocki N."/>
            <person name="Clum A."/>
            <person name="Copeland A."/>
            <person name="Hainaut M."/>
            <person name="Haridas S."/>
            <person name="Labutti K."/>
            <person name="Lindquist E."/>
            <person name="Lipzen A."/>
            <person name="Khouja H.-R."/>
            <person name="Murat C."/>
            <person name="Ohm R."/>
            <person name="Olson A."/>
            <person name="Spatafora J."/>
            <person name="Veneault-Fourrey C."/>
            <person name="Henrissat B."/>
            <person name="Grigoriev I."/>
            <person name="Martin F."/>
            <person name="Perotto S."/>
        </authorList>
    </citation>
    <scope>NUCLEOTIDE SEQUENCE [LARGE SCALE GENOMIC DNA]</scope>
    <source>
        <strain evidence="2 3">E</strain>
    </source>
</reference>
<organism evidence="2 3">
    <name type="scientific">Hyaloscypha bicolor E</name>
    <dbReference type="NCBI Taxonomy" id="1095630"/>
    <lineage>
        <taxon>Eukaryota</taxon>
        <taxon>Fungi</taxon>
        <taxon>Dikarya</taxon>
        <taxon>Ascomycota</taxon>
        <taxon>Pezizomycotina</taxon>
        <taxon>Leotiomycetes</taxon>
        <taxon>Helotiales</taxon>
        <taxon>Hyaloscyphaceae</taxon>
        <taxon>Hyaloscypha</taxon>
        <taxon>Hyaloscypha bicolor</taxon>
    </lineage>
</organism>
<dbReference type="RefSeq" id="XP_024727617.1">
    <property type="nucleotide sequence ID" value="XM_024882024.1"/>
</dbReference>
<dbReference type="Proteomes" id="UP000235371">
    <property type="component" value="Unassembled WGS sequence"/>
</dbReference>
<dbReference type="InParanoid" id="A0A2J6SIY6"/>
<evidence type="ECO:0000256" key="1">
    <source>
        <dbReference type="SAM" id="SignalP"/>
    </source>
</evidence>
<dbReference type="AlphaFoldDB" id="A0A2J6SIY6"/>
<proteinExistence type="predicted"/>
<gene>
    <name evidence="2" type="ORF">K444DRAFT_622078</name>
</gene>
<evidence type="ECO:0000313" key="3">
    <source>
        <dbReference type="Proteomes" id="UP000235371"/>
    </source>
</evidence>
<dbReference type="GeneID" id="36590101"/>
<protein>
    <recommendedName>
        <fullName evidence="4">Secreted protein</fullName>
    </recommendedName>
</protein>
<name>A0A2J6SIY6_9HELO</name>
<accession>A0A2J6SIY6</accession>
<feature type="chain" id="PRO_5014412907" description="Secreted protein" evidence="1">
    <location>
        <begin position="26"/>
        <end position="89"/>
    </location>
</feature>
<evidence type="ECO:0000313" key="2">
    <source>
        <dbReference type="EMBL" id="PMD50713.1"/>
    </source>
</evidence>
<feature type="signal peptide" evidence="1">
    <location>
        <begin position="1"/>
        <end position="25"/>
    </location>
</feature>
<sequence>MARHTFAVMFRLLSLFIWQFRYLGGLVKHASLDRCSGRCVHIARKPCWPHGTDGSGESSQKPSITRLNQDFVISGLVLSKHQRRCKGDS</sequence>